<evidence type="ECO:0000313" key="2">
    <source>
        <dbReference type="Proteomes" id="UP001050691"/>
    </source>
</evidence>
<gene>
    <name evidence="1" type="ORF">Clacol_001077</name>
</gene>
<accession>A0AAV5A1J3</accession>
<proteinExistence type="predicted"/>
<dbReference type="EMBL" id="BPWL01000002">
    <property type="protein sequence ID" value="GJJ06881.1"/>
    <property type="molecule type" value="Genomic_DNA"/>
</dbReference>
<comment type="caution">
    <text evidence="1">The sequence shown here is derived from an EMBL/GenBank/DDBJ whole genome shotgun (WGS) entry which is preliminary data.</text>
</comment>
<sequence length="77" mass="9231">MACAGYQLSDSKFAEIQNWRADRGRKRVRDFYAGRWKDVPEDQRWWEEAFRRLEPERVRRLAAVKNYSGLPQTDPLS</sequence>
<dbReference type="AlphaFoldDB" id="A0AAV5A1J3"/>
<reference evidence="1" key="1">
    <citation type="submission" date="2021-10" db="EMBL/GenBank/DDBJ databases">
        <title>De novo Genome Assembly of Clathrus columnatus (Basidiomycota, Fungi) Using Illumina and Nanopore Sequence Data.</title>
        <authorList>
            <person name="Ogiso-Tanaka E."/>
            <person name="Itagaki H."/>
            <person name="Hosoya T."/>
            <person name="Hosaka K."/>
        </authorList>
    </citation>
    <scope>NUCLEOTIDE SEQUENCE</scope>
    <source>
        <strain evidence="1">MO-923</strain>
    </source>
</reference>
<organism evidence="1 2">
    <name type="scientific">Clathrus columnatus</name>
    <dbReference type="NCBI Taxonomy" id="1419009"/>
    <lineage>
        <taxon>Eukaryota</taxon>
        <taxon>Fungi</taxon>
        <taxon>Dikarya</taxon>
        <taxon>Basidiomycota</taxon>
        <taxon>Agaricomycotina</taxon>
        <taxon>Agaricomycetes</taxon>
        <taxon>Phallomycetidae</taxon>
        <taxon>Phallales</taxon>
        <taxon>Clathraceae</taxon>
        <taxon>Clathrus</taxon>
    </lineage>
</organism>
<evidence type="ECO:0000313" key="1">
    <source>
        <dbReference type="EMBL" id="GJJ06881.1"/>
    </source>
</evidence>
<keyword evidence="2" id="KW-1185">Reference proteome</keyword>
<dbReference type="Proteomes" id="UP001050691">
    <property type="component" value="Unassembled WGS sequence"/>
</dbReference>
<protein>
    <submittedName>
        <fullName evidence="1">Uncharacterized protein</fullName>
    </submittedName>
</protein>
<name>A0AAV5A1J3_9AGAM</name>